<keyword evidence="4" id="KW-0411">Iron-sulfur</keyword>
<evidence type="ECO:0000313" key="7">
    <source>
        <dbReference type="EMBL" id="QGF23772.1"/>
    </source>
</evidence>
<dbReference type="Proteomes" id="UP000386847">
    <property type="component" value="Chromosome"/>
</dbReference>
<evidence type="ECO:0000313" key="8">
    <source>
        <dbReference type="Proteomes" id="UP000386847"/>
    </source>
</evidence>
<dbReference type="InterPro" id="IPR006638">
    <property type="entry name" value="Elp3/MiaA/NifB-like_rSAM"/>
</dbReference>
<dbReference type="SUPFAM" id="SSF102114">
    <property type="entry name" value="Radical SAM enzymes"/>
    <property type="match status" value="1"/>
</dbReference>
<evidence type="ECO:0000259" key="6">
    <source>
        <dbReference type="PROSITE" id="PS51918"/>
    </source>
</evidence>
<dbReference type="EMBL" id="CP045725">
    <property type="protein sequence ID" value="QGF23772.1"/>
    <property type="molecule type" value="Genomic_DNA"/>
</dbReference>
<dbReference type="InterPro" id="IPR023885">
    <property type="entry name" value="4Fe4S-binding_SPASM_dom"/>
</dbReference>
<keyword evidence="1" id="KW-0949">S-adenosyl-L-methionine</keyword>
<accession>A0A5Q2FA38</accession>
<dbReference type="PANTHER" id="PTHR11228">
    <property type="entry name" value="RADICAL SAM DOMAIN PROTEIN"/>
    <property type="match status" value="1"/>
</dbReference>
<dbReference type="InterPro" id="IPR007197">
    <property type="entry name" value="rSAM"/>
</dbReference>
<feature type="region of interest" description="Disordered" evidence="5">
    <location>
        <begin position="312"/>
        <end position="338"/>
    </location>
</feature>
<dbReference type="Gene3D" id="3.20.20.70">
    <property type="entry name" value="Aldolase class I"/>
    <property type="match status" value="1"/>
</dbReference>
<reference evidence="7 8" key="1">
    <citation type="submission" date="2019-10" db="EMBL/GenBank/DDBJ databases">
        <title>Genomic analysis of Raineyella sp. CBA3103.</title>
        <authorList>
            <person name="Roh S.W."/>
        </authorList>
    </citation>
    <scope>NUCLEOTIDE SEQUENCE [LARGE SCALE GENOMIC DNA]</scope>
    <source>
        <strain evidence="7 8">CBA3103</strain>
    </source>
</reference>
<dbReference type="PANTHER" id="PTHR11228:SF7">
    <property type="entry name" value="PQQA PEPTIDE CYCLASE"/>
    <property type="match status" value="1"/>
</dbReference>
<gene>
    <name evidence="7" type="ORF">Rai3103_08900</name>
</gene>
<dbReference type="GO" id="GO:0051536">
    <property type="term" value="F:iron-sulfur cluster binding"/>
    <property type="evidence" value="ECO:0007669"/>
    <property type="project" value="UniProtKB-KW"/>
</dbReference>
<dbReference type="InterPro" id="IPR058240">
    <property type="entry name" value="rSAM_sf"/>
</dbReference>
<name>A0A5Q2FA38_9ACTN</name>
<feature type="domain" description="Radical SAM core" evidence="6">
    <location>
        <begin position="108"/>
        <end position="317"/>
    </location>
</feature>
<dbReference type="CDD" id="cd01335">
    <property type="entry name" value="Radical_SAM"/>
    <property type="match status" value="1"/>
</dbReference>
<dbReference type="RefSeq" id="WP_153572302.1">
    <property type="nucleotide sequence ID" value="NZ_CP045725.1"/>
</dbReference>
<evidence type="ECO:0000256" key="1">
    <source>
        <dbReference type="ARBA" id="ARBA00022691"/>
    </source>
</evidence>
<dbReference type="InterPro" id="IPR050377">
    <property type="entry name" value="Radical_SAM_PqqE_MftC-like"/>
</dbReference>
<sequence length="483" mass="52961">MATAEVGDEQFLERLLVPARLSLICRGDNVLGYNPAFNVWHRIDPAAAAMLRWLRAGRDRQGLRDYVARHTPLGETGEPLIRTAEKLVLRRLLYLDHEPALQPVVHPDAPLGTVYWITTQKCNLRCTYCYQDAARPRAEELSTDEGKAVIDQAHAAGAQTFVFTGGEPFSRRDLLELAAYSKSKGLRTNVITNGAFINVHNIDRVASIFDLVTVSLDHLIPEHHDRIRGHRSWEKAIRAIDLLLEAGVSVDINSVLSRHGIEDLAALVGLRRAKRIGMHKIVPQFPMGRGGTSRGDELSANQLLGLSDQMAQVSGASRPGTPGATEEESTPSGKGDVRDHCGAGLSEVSVDPEGWVYPCKLLQYPELRAGNIRDTSIATLYATDPILQKAQASTSDVLPTCRTCIIQRGCGGGCRGIHYSFTGHYDEAAPIFCSYLRRTFEVKAWRSTGEVPAARRNEWADPSIDGSSTPAVMLGMPTLRSNP</sequence>
<keyword evidence="2" id="KW-0479">Metal-binding</keyword>
<evidence type="ECO:0000256" key="2">
    <source>
        <dbReference type="ARBA" id="ARBA00022723"/>
    </source>
</evidence>
<evidence type="ECO:0000256" key="5">
    <source>
        <dbReference type="SAM" id="MobiDB-lite"/>
    </source>
</evidence>
<proteinExistence type="predicted"/>
<keyword evidence="8" id="KW-1185">Reference proteome</keyword>
<dbReference type="NCBIfam" id="TIGR04085">
    <property type="entry name" value="rSAM_more_4Fe4S"/>
    <property type="match status" value="1"/>
</dbReference>
<protein>
    <submittedName>
        <fullName evidence="7">Radical SAM protein</fullName>
    </submittedName>
</protein>
<dbReference type="Pfam" id="PF04055">
    <property type="entry name" value="Radical_SAM"/>
    <property type="match status" value="1"/>
</dbReference>
<dbReference type="InterPro" id="IPR013785">
    <property type="entry name" value="Aldolase_TIM"/>
</dbReference>
<dbReference type="GO" id="GO:0003824">
    <property type="term" value="F:catalytic activity"/>
    <property type="evidence" value="ECO:0007669"/>
    <property type="project" value="InterPro"/>
</dbReference>
<evidence type="ECO:0000256" key="3">
    <source>
        <dbReference type="ARBA" id="ARBA00023004"/>
    </source>
</evidence>
<dbReference type="KEGG" id="rain:Rai3103_08900"/>
<dbReference type="SFLD" id="SFLDG01067">
    <property type="entry name" value="SPASM/twitch_domain_containing"/>
    <property type="match status" value="1"/>
</dbReference>
<keyword evidence="3" id="KW-0408">Iron</keyword>
<dbReference type="SFLD" id="SFLDS00029">
    <property type="entry name" value="Radical_SAM"/>
    <property type="match status" value="1"/>
</dbReference>
<dbReference type="SMART" id="SM00729">
    <property type="entry name" value="Elp3"/>
    <property type="match status" value="1"/>
</dbReference>
<dbReference type="PROSITE" id="PS51918">
    <property type="entry name" value="RADICAL_SAM"/>
    <property type="match status" value="1"/>
</dbReference>
<organism evidence="7 8">
    <name type="scientific">Raineyella fluvialis</name>
    <dbReference type="NCBI Taxonomy" id="2662261"/>
    <lineage>
        <taxon>Bacteria</taxon>
        <taxon>Bacillati</taxon>
        <taxon>Actinomycetota</taxon>
        <taxon>Actinomycetes</taxon>
        <taxon>Propionibacteriales</taxon>
        <taxon>Propionibacteriaceae</taxon>
        <taxon>Raineyella</taxon>
    </lineage>
</organism>
<dbReference type="AlphaFoldDB" id="A0A5Q2FA38"/>
<evidence type="ECO:0000256" key="4">
    <source>
        <dbReference type="ARBA" id="ARBA00023014"/>
    </source>
</evidence>
<dbReference type="Pfam" id="PF13186">
    <property type="entry name" value="SPASM"/>
    <property type="match status" value="1"/>
</dbReference>
<dbReference type="GO" id="GO:0046872">
    <property type="term" value="F:metal ion binding"/>
    <property type="evidence" value="ECO:0007669"/>
    <property type="project" value="UniProtKB-KW"/>
</dbReference>
<dbReference type="SFLD" id="SFLDG01386">
    <property type="entry name" value="main_SPASM_domain-containing"/>
    <property type="match status" value="1"/>
</dbReference>